<comment type="caution">
    <text evidence="3">The sequence shown here is derived from an EMBL/GenBank/DDBJ whole genome shotgun (WGS) entry which is preliminary data.</text>
</comment>
<dbReference type="AlphaFoldDB" id="A0A0R2HKX4"/>
<keyword evidence="1" id="KW-0479">Metal-binding</keyword>
<evidence type="ECO:0000259" key="2">
    <source>
        <dbReference type="PROSITE" id="PS50966"/>
    </source>
</evidence>
<feature type="domain" description="SWIM-type" evidence="2">
    <location>
        <begin position="44"/>
        <end position="82"/>
    </location>
</feature>
<dbReference type="InterPro" id="IPR007527">
    <property type="entry name" value="Znf_SWIM"/>
</dbReference>
<accession>A0A0R2HKX4</accession>
<sequence length="218" mass="26219">MKWKRMFTQTIKNRGKNYARRGKVIKIAEENGKIIGEVKGSRIYHVSISYANGKVTSMTCDCPYARQAFNCKHMAALLYEWEKRHQNVFMLDIYAQQIEKDIKTGDNVWLYNRLYDHYLYDTVENLIFDEQNPLDAFDLINYVLLIADELDLLDNNKRFIEYMTIVTKDWLTCYNFASKKERNDIIYWFRQQIKKCDYSKCVEKEINSFFECFFVEEI</sequence>
<organism evidence="3 4">
    <name type="scientific">Kandleria vitulina DSM 20405</name>
    <dbReference type="NCBI Taxonomy" id="1410657"/>
    <lineage>
        <taxon>Bacteria</taxon>
        <taxon>Bacillati</taxon>
        <taxon>Bacillota</taxon>
        <taxon>Erysipelotrichia</taxon>
        <taxon>Erysipelotrichales</taxon>
        <taxon>Coprobacillaceae</taxon>
        <taxon>Kandleria</taxon>
    </lineage>
</organism>
<evidence type="ECO:0000256" key="1">
    <source>
        <dbReference type="PROSITE-ProRule" id="PRU00325"/>
    </source>
</evidence>
<keyword evidence="1" id="KW-0863">Zinc-finger</keyword>
<reference evidence="3 4" key="1">
    <citation type="journal article" date="2015" name="Genome Announc.">
        <title>Expanding the biotechnology potential of lactobacilli through comparative genomics of 213 strains and associated genera.</title>
        <authorList>
            <person name="Sun Z."/>
            <person name="Harris H.M."/>
            <person name="McCann A."/>
            <person name="Guo C."/>
            <person name="Argimon S."/>
            <person name="Zhang W."/>
            <person name="Yang X."/>
            <person name="Jeffery I.B."/>
            <person name="Cooney J.C."/>
            <person name="Kagawa T.F."/>
            <person name="Liu W."/>
            <person name="Song Y."/>
            <person name="Salvetti E."/>
            <person name="Wrobel A."/>
            <person name="Rasinkangas P."/>
            <person name="Parkhill J."/>
            <person name="Rea M.C."/>
            <person name="O'Sullivan O."/>
            <person name="Ritari J."/>
            <person name="Douillard F.P."/>
            <person name="Paul Ross R."/>
            <person name="Yang R."/>
            <person name="Briner A.E."/>
            <person name="Felis G.E."/>
            <person name="de Vos W.M."/>
            <person name="Barrangou R."/>
            <person name="Klaenhammer T.R."/>
            <person name="Caufield P.W."/>
            <person name="Cui Y."/>
            <person name="Zhang H."/>
            <person name="O'Toole P.W."/>
        </authorList>
    </citation>
    <scope>NUCLEOTIDE SEQUENCE [LARGE SCALE GENOMIC DNA]</scope>
    <source>
        <strain evidence="3 4">DSM 20405</strain>
    </source>
</reference>
<keyword evidence="4" id="KW-1185">Reference proteome</keyword>
<dbReference type="Proteomes" id="UP000051841">
    <property type="component" value="Unassembled WGS sequence"/>
</dbReference>
<dbReference type="GO" id="GO:0008270">
    <property type="term" value="F:zinc ion binding"/>
    <property type="evidence" value="ECO:0007669"/>
    <property type="project" value="UniProtKB-KW"/>
</dbReference>
<name>A0A0R2HKX4_9FIRM</name>
<keyword evidence="1" id="KW-0862">Zinc</keyword>
<dbReference type="Pfam" id="PF04434">
    <property type="entry name" value="SWIM"/>
    <property type="match status" value="1"/>
</dbReference>
<evidence type="ECO:0000313" key="4">
    <source>
        <dbReference type="Proteomes" id="UP000051841"/>
    </source>
</evidence>
<proteinExistence type="predicted"/>
<dbReference type="PATRIC" id="fig|1410657.5.peg.2174"/>
<dbReference type="RefSeq" id="WP_031589081.1">
    <property type="nucleotide sequence ID" value="NZ_JNKN01000009.1"/>
</dbReference>
<gene>
    <name evidence="3" type="ORF">IV49_GL002104</name>
</gene>
<dbReference type="EMBL" id="JQBL01000009">
    <property type="protein sequence ID" value="KRN50455.1"/>
    <property type="molecule type" value="Genomic_DNA"/>
</dbReference>
<evidence type="ECO:0000313" key="3">
    <source>
        <dbReference type="EMBL" id="KRN50455.1"/>
    </source>
</evidence>
<dbReference type="PROSITE" id="PS50966">
    <property type="entry name" value="ZF_SWIM"/>
    <property type="match status" value="1"/>
</dbReference>
<protein>
    <recommendedName>
        <fullName evidence="2">SWIM-type domain-containing protein</fullName>
    </recommendedName>
</protein>